<protein>
    <recommendedName>
        <fullName evidence="2">Helix-turn-helix domain-containing protein</fullName>
    </recommendedName>
</protein>
<feature type="non-terminal residue" evidence="1">
    <location>
        <position position="65"/>
    </location>
</feature>
<dbReference type="EMBL" id="UINC01188910">
    <property type="protein sequence ID" value="SVE02351.1"/>
    <property type="molecule type" value="Genomic_DNA"/>
</dbReference>
<sequence>MYPIIERLDKIETLLENKTRDKWLNLMQACDYTSLSASTIRRAVASGGLRVSKEAGKLIFRKQWL</sequence>
<accession>A0A383A410</accession>
<reference evidence="1" key="1">
    <citation type="submission" date="2018-05" db="EMBL/GenBank/DDBJ databases">
        <authorList>
            <person name="Lanie J.A."/>
            <person name="Ng W.-L."/>
            <person name="Kazmierczak K.M."/>
            <person name="Andrzejewski T.M."/>
            <person name="Davidsen T.M."/>
            <person name="Wayne K.J."/>
            <person name="Tettelin H."/>
            <person name="Glass J.I."/>
            <person name="Rusch D."/>
            <person name="Podicherti R."/>
            <person name="Tsui H.-C.T."/>
            <person name="Winkler M.E."/>
        </authorList>
    </citation>
    <scope>NUCLEOTIDE SEQUENCE</scope>
</reference>
<gene>
    <name evidence="1" type="ORF">METZ01_LOCUS455205</name>
</gene>
<name>A0A383A410_9ZZZZ</name>
<organism evidence="1">
    <name type="scientific">marine metagenome</name>
    <dbReference type="NCBI Taxonomy" id="408172"/>
    <lineage>
        <taxon>unclassified sequences</taxon>
        <taxon>metagenomes</taxon>
        <taxon>ecological metagenomes</taxon>
    </lineage>
</organism>
<dbReference type="AlphaFoldDB" id="A0A383A410"/>
<evidence type="ECO:0008006" key="2">
    <source>
        <dbReference type="Google" id="ProtNLM"/>
    </source>
</evidence>
<proteinExistence type="predicted"/>
<evidence type="ECO:0000313" key="1">
    <source>
        <dbReference type="EMBL" id="SVE02351.1"/>
    </source>
</evidence>